<reference evidence="7 8" key="1">
    <citation type="journal article" date="2013" name="MBio">
        <title>Genome sequencing of the plant pathogen Taphrina deformans, the causal agent of peach leaf curl.</title>
        <authorList>
            <person name="Cisse O.H."/>
            <person name="Almeida J.M.G.C.F."/>
            <person name="Fonseca A."/>
            <person name="Kumar A.A."/>
            <person name="Salojaervi J."/>
            <person name="Overmyer K."/>
            <person name="Hauser P.M."/>
            <person name="Pagni M."/>
        </authorList>
    </citation>
    <scope>NUCLEOTIDE SEQUENCE [LARGE SCALE GENOMIC DNA]</scope>
    <source>
        <strain evidence="8">PYCC 5710 / ATCC 11124 / CBS 356.35 / IMI 108563 / JCM 9778 / NBRC 8474</strain>
    </source>
</reference>
<name>R4XGV7_TAPDE</name>
<accession>R4XGV7</accession>
<keyword evidence="4" id="KW-0862">Zinc</keyword>
<dbReference type="GO" id="GO:0004812">
    <property type="term" value="F:aminoacyl-tRNA ligase activity"/>
    <property type="evidence" value="ECO:0007669"/>
    <property type="project" value="InterPro"/>
</dbReference>
<dbReference type="Proteomes" id="UP000013776">
    <property type="component" value="Unassembled WGS sequence"/>
</dbReference>
<dbReference type="OrthoDB" id="288942at2759"/>
<proteinExistence type="inferred from homology"/>
<dbReference type="InterPro" id="IPR018163">
    <property type="entry name" value="Thr/Ala-tRNA-synth_IIc_edit"/>
</dbReference>
<keyword evidence="5" id="KW-0175">Coiled coil</keyword>
<dbReference type="InterPro" id="IPR051335">
    <property type="entry name" value="Alanyl-tRNA_Editing_Enzymes"/>
</dbReference>
<dbReference type="GO" id="GO:0046872">
    <property type="term" value="F:metal ion binding"/>
    <property type="evidence" value="ECO:0007669"/>
    <property type="project" value="UniProtKB-KW"/>
</dbReference>
<keyword evidence="3" id="KW-0479">Metal-binding</keyword>
<dbReference type="Gene3D" id="2.40.30.130">
    <property type="match status" value="1"/>
</dbReference>
<evidence type="ECO:0000259" key="6">
    <source>
        <dbReference type="SMART" id="SM00863"/>
    </source>
</evidence>
<dbReference type="AlphaFoldDB" id="R4XGV7"/>
<dbReference type="InterPro" id="IPR009000">
    <property type="entry name" value="Transl_B-barrel_sf"/>
</dbReference>
<comment type="caution">
    <text evidence="7">The sequence shown here is derived from an EMBL/GenBank/DDBJ whole genome shotgun (WGS) entry which is preliminary data.</text>
</comment>
<dbReference type="GO" id="GO:0043039">
    <property type="term" value="P:tRNA aminoacylation"/>
    <property type="evidence" value="ECO:0007669"/>
    <property type="project" value="InterPro"/>
</dbReference>
<dbReference type="PANTHER" id="PTHR43462:SF1">
    <property type="entry name" value="ALANYL-TRNA EDITING PROTEIN AARSD1"/>
    <property type="match status" value="1"/>
</dbReference>
<evidence type="ECO:0000256" key="4">
    <source>
        <dbReference type="ARBA" id="ARBA00022833"/>
    </source>
</evidence>
<dbReference type="eggNOG" id="KOG2105">
    <property type="taxonomic scope" value="Eukaryota"/>
</dbReference>
<evidence type="ECO:0000256" key="5">
    <source>
        <dbReference type="SAM" id="Coils"/>
    </source>
</evidence>
<feature type="domain" description="Threonyl/alanyl tRNA synthetase SAD" evidence="6">
    <location>
        <begin position="215"/>
        <end position="261"/>
    </location>
</feature>
<dbReference type="SUPFAM" id="SSF50447">
    <property type="entry name" value="Translation proteins"/>
    <property type="match status" value="1"/>
</dbReference>
<dbReference type="EMBL" id="CAHR02000173">
    <property type="protein sequence ID" value="CCG83733.1"/>
    <property type="molecule type" value="Genomic_DNA"/>
</dbReference>
<evidence type="ECO:0000313" key="7">
    <source>
        <dbReference type="EMBL" id="CCG83733.1"/>
    </source>
</evidence>
<dbReference type="SUPFAM" id="SSF55186">
    <property type="entry name" value="ThrRS/AlaRS common domain"/>
    <property type="match status" value="1"/>
</dbReference>
<evidence type="ECO:0000256" key="2">
    <source>
        <dbReference type="ARBA" id="ARBA00008429"/>
    </source>
</evidence>
<gene>
    <name evidence="7" type="ORF">TAPDE_004050</name>
</gene>
<dbReference type="Pfam" id="PF07973">
    <property type="entry name" value="tRNA_SAD"/>
    <property type="match status" value="1"/>
</dbReference>
<comment type="similarity">
    <text evidence="2">Belongs to the class-II aminoacyl-tRNA synthetase family. Alax-L subfamily.</text>
</comment>
<protein>
    <recommendedName>
        <fullName evidence="6">Threonyl/alanyl tRNA synthetase SAD domain-containing protein</fullName>
    </recommendedName>
</protein>
<dbReference type="GO" id="GO:0005524">
    <property type="term" value="F:ATP binding"/>
    <property type="evidence" value="ECO:0007669"/>
    <property type="project" value="InterPro"/>
</dbReference>
<dbReference type="PANTHER" id="PTHR43462">
    <property type="entry name" value="ALANYL-TRNA EDITING PROTEIN"/>
    <property type="match status" value="1"/>
</dbReference>
<organism evidence="7 8">
    <name type="scientific">Taphrina deformans (strain PYCC 5710 / ATCC 11124 / CBS 356.35 / IMI 108563 / JCM 9778 / NBRC 8474)</name>
    <name type="common">Peach leaf curl fungus</name>
    <name type="synonym">Lalaria deformans</name>
    <dbReference type="NCBI Taxonomy" id="1097556"/>
    <lineage>
        <taxon>Eukaryota</taxon>
        <taxon>Fungi</taxon>
        <taxon>Dikarya</taxon>
        <taxon>Ascomycota</taxon>
        <taxon>Taphrinomycotina</taxon>
        <taxon>Taphrinomycetes</taxon>
        <taxon>Taphrinales</taxon>
        <taxon>Taphrinaceae</taxon>
        <taxon>Taphrina</taxon>
    </lineage>
</organism>
<feature type="coiled-coil region" evidence="5">
    <location>
        <begin position="297"/>
        <end position="324"/>
    </location>
</feature>
<keyword evidence="8" id="KW-1185">Reference proteome</keyword>
<dbReference type="VEuPathDB" id="FungiDB:TAPDE_004050"/>
<evidence type="ECO:0000256" key="1">
    <source>
        <dbReference type="ARBA" id="ARBA00001947"/>
    </source>
</evidence>
<comment type="cofactor">
    <cofactor evidence="1">
        <name>Zn(2+)</name>
        <dbReference type="ChEBI" id="CHEBI:29105"/>
    </cofactor>
</comment>
<dbReference type="Gene3D" id="3.30.980.10">
    <property type="entry name" value="Threonyl-trna Synthetase, Chain A, domain 2"/>
    <property type="match status" value="1"/>
</dbReference>
<sequence length="427" mass="46993">MGLGLKKRTFCPHGVLNGTNEAKRVVGNLACQHDTYLQRLSTTVCDCQKNSLKKPSKDEAYEVQFLDTILFPEGGGQPWDHGSVVAMKDGQPTEIPVRKVLRRKLEAIHYVPTPIEVGTQVELKLDFDRRFDQAQQHSGQHLLSAVLDTLDIPTLAWSMGPELVYIEVPRLPEDLKAVERQCNKHIADNLTITVTETRERPKNLPADYDASAGVIRVVSIGGIDANPCCGTHVRSTAELNSLTILYTNPIKGANRNNHRIYFVVGGRCQKLLSEVHGNARTMGANLSCQISDLPEKITVMQNQLKELMKREKNLKSDLVQFDSQVVRAKLEKTGKAYLHKPTGDIEYLNALLAALPNPIPGICVLVAGERDGGPIVITGEETQVKELSARVKQALPAMKGGGRPQKFQGKVAAYAAKDLVFLGNLLD</sequence>
<evidence type="ECO:0000256" key="3">
    <source>
        <dbReference type="ARBA" id="ARBA00022723"/>
    </source>
</evidence>
<dbReference type="STRING" id="1097556.R4XGV7"/>
<dbReference type="GO" id="GO:0002196">
    <property type="term" value="F:Ser-tRNA(Ala) deacylase activity"/>
    <property type="evidence" value="ECO:0007669"/>
    <property type="project" value="TreeGrafter"/>
</dbReference>
<evidence type="ECO:0000313" key="8">
    <source>
        <dbReference type="Proteomes" id="UP000013776"/>
    </source>
</evidence>
<dbReference type="InterPro" id="IPR012947">
    <property type="entry name" value="tRNA_SAD"/>
</dbReference>
<dbReference type="SMART" id="SM00863">
    <property type="entry name" value="tRNA_SAD"/>
    <property type="match status" value="1"/>
</dbReference>